<comment type="cofactor">
    <cofactor evidence="1">
        <name>[4Fe-4S] cluster</name>
        <dbReference type="ChEBI" id="CHEBI:49883"/>
    </cofactor>
</comment>
<dbReference type="SUPFAM" id="SSF102114">
    <property type="entry name" value="Radical SAM enzymes"/>
    <property type="match status" value="1"/>
</dbReference>
<dbReference type="GO" id="GO:0005829">
    <property type="term" value="C:cytosol"/>
    <property type="evidence" value="ECO:0007669"/>
    <property type="project" value="TreeGrafter"/>
</dbReference>
<keyword evidence="2" id="KW-0949">S-adenosyl-L-methionine</keyword>
<feature type="non-terminal residue" evidence="7">
    <location>
        <position position="1"/>
    </location>
</feature>
<dbReference type="InterPro" id="IPR007197">
    <property type="entry name" value="rSAM"/>
</dbReference>
<keyword evidence="4" id="KW-0408">Iron</keyword>
<evidence type="ECO:0000256" key="3">
    <source>
        <dbReference type="ARBA" id="ARBA00022723"/>
    </source>
</evidence>
<evidence type="ECO:0000256" key="2">
    <source>
        <dbReference type="ARBA" id="ARBA00022691"/>
    </source>
</evidence>
<proteinExistence type="predicted"/>
<accession>A0A382B7S5</accession>
<dbReference type="Pfam" id="PF04055">
    <property type="entry name" value="Radical_SAM"/>
    <property type="match status" value="1"/>
</dbReference>
<gene>
    <name evidence="7" type="ORF">METZ01_LOCUS162415</name>
</gene>
<dbReference type="PANTHER" id="PTHR43409:SF7">
    <property type="entry name" value="BLL1977 PROTEIN"/>
    <property type="match status" value="1"/>
</dbReference>
<dbReference type="Gene3D" id="3.30.750.200">
    <property type="match status" value="1"/>
</dbReference>
<dbReference type="EMBL" id="UINC01028491">
    <property type="protein sequence ID" value="SVB09561.1"/>
    <property type="molecule type" value="Genomic_DNA"/>
</dbReference>
<evidence type="ECO:0000256" key="1">
    <source>
        <dbReference type="ARBA" id="ARBA00001966"/>
    </source>
</evidence>
<dbReference type="GO" id="GO:0051536">
    <property type="term" value="F:iron-sulfur cluster binding"/>
    <property type="evidence" value="ECO:0007669"/>
    <property type="project" value="UniProtKB-KW"/>
</dbReference>
<dbReference type="InterPro" id="IPR051198">
    <property type="entry name" value="BchE-like"/>
</dbReference>
<evidence type="ECO:0000256" key="4">
    <source>
        <dbReference type="ARBA" id="ARBA00023004"/>
    </source>
</evidence>
<dbReference type="GO" id="GO:0003824">
    <property type="term" value="F:catalytic activity"/>
    <property type="evidence" value="ECO:0007669"/>
    <property type="project" value="InterPro"/>
</dbReference>
<sequence length="211" mass="25112">GFNTRFGYFDEETMALLSRASFRFVLIGLEAADEETLTRLNKGYGPEDVENNLRLFTKYGLFPHLTIMVGYYWQSREQLKNTIMTVERLMFKGFARTLQVTLCTPLDFTPYHEECIENDVLLTEDYSDFDMSKIIVRTPIPHDEYYAAIRRMYGIAFRPKFIFKQIEFLTRFKKKDWQFLFVYGIRAIRRVRQHIFNLTKNQKQSTNVTPS</sequence>
<feature type="domain" description="Radical SAM core" evidence="6">
    <location>
        <begin position="9"/>
        <end position="83"/>
    </location>
</feature>
<dbReference type="AlphaFoldDB" id="A0A382B7S5"/>
<organism evidence="7">
    <name type="scientific">marine metagenome</name>
    <dbReference type="NCBI Taxonomy" id="408172"/>
    <lineage>
        <taxon>unclassified sequences</taxon>
        <taxon>metagenomes</taxon>
        <taxon>ecological metagenomes</taxon>
    </lineage>
</organism>
<keyword evidence="3" id="KW-0479">Metal-binding</keyword>
<evidence type="ECO:0000259" key="6">
    <source>
        <dbReference type="Pfam" id="PF04055"/>
    </source>
</evidence>
<dbReference type="InterPro" id="IPR058240">
    <property type="entry name" value="rSAM_sf"/>
</dbReference>
<dbReference type="GO" id="GO:0046872">
    <property type="term" value="F:metal ion binding"/>
    <property type="evidence" value="ECO:0007669"/>
    <property type="project" value="UniProtKB-KW"/>
</dbReference>
<dbReference type="PANTHER" id="PTHR43409">
    <property type="entry name" value="ANAEROBIC MAGNESIUM-PROTOPORPHYRIN IX MONOMETHYL ESTER CYCLASE-RELATED"/>
    <property type="match status" value="1"/>
</dbReference>
<reference evidence="7" key="1">
    <citation type="submission" date="2018-05" db="EMBL/GenBank/DDBJ databases">
        <authorList>
            <person name="Lanie J.A."/>
            <person name="Ng W.-L."/>
            <person name="Kazmierczak K.M."/>
            <person name="Andrzejewski T.M."/>
            <person name="Davidsen T.M."/>
            <person name="Wayne K.J."/>
            <person name="Tettelin H."/>
            <person name="Glass J.I."/>
            <person name="Rusch D."/>
            <person name="Podicherti R."/>
            <person name="Tsui H.-C.T."/>
            <person name="Winkler M.E."/>
        </authorList>
    </citation>
    <scope>NUCLEOTIDE SEQUENCE</scope>
</reference>
<name>A0A382B7S5_9ZZZZ</name>
<protein>
    <recommendedName>
        <fullName evidence="6">Radical SAM core domain-containing protein</fullName>
    </recommendedName>
</protein>
<evidence type="ECO:0000313" key="7">
    <source>
        <dbReference type="EMBL" id="SVB09561.1"/>
    </source>
</evidence>
<evidence type="ECO:0000256" key="5">
    <source>
        <dbReference type="ARBA" id="ARBA00023014"/>
    </source>
</evidence>
<keyword evidence="5" id="KW-0411">Iron-sulfur</keyword>